<keyword evidence="2" id="KW-1185">Reference proteome</keyword>
<accession>A0ABS5IDK6</accession>
<gene>
    <name evidence="1" type="ORF">KEC16_12325</name>
</gene>
<comment type="caution">
    <text evidence="1">The sequence shown here is derived from an EMBL/GenBank/DDBJ whole genome shotgun (WGS) entry which is preliminary data.</text>
</comment>
<dbReference type="Proteomes" id="UP000680714">
    <property type="component" value="Unassembled WGS sequence"/>
</dbReference>
<sequence>MAAKRNLSKTMFATVFGLASVIAFCAGSIGASTARRVTLTGEVIDSWCQSTGIMYALGTAHHQCAIWCAVGGIPVGLRTADGTLYTILRADADKRNVASPRLLKIQTHEISVEADLYERDGGRYLLIDQVLDDHGIVNQTHADNGIQPFGE</sequence>
<dbReference type="RefSeq" id="WP_211549316.1">
    <property type="nucleotide sequence ID" value="NZ_JAGTUF010000011.1"/>
</dbReference>
<name>A0ABS5IDK6_9PROT</name>
<reference evidence="1 2" key="1">
    <citation type="submission" date="2021-04" db="EMBL/GenBank/DDBJ databases">
        <title>Magnetospirillum sulfuroxidans sp. nov., a facultative chemolithoautotrophic sulfur-oxidizing alphaproteobacterium isolated from freshwater sediment and proposals for Paramagetospirillum gen. nov., and Magnetospirillaceae fam. nov.</title>
        <authorList>
            <person name="Koziaeva V."/>
            <person name="Geelhoed J.S."/>
            <person name="Sorokin D.Y."/>
            <person name="Grouzdev D.S."/>
        </authorList>
    </citation>
    <scope>NUCLEOTIDE SEQUENCE [LARGE SCALE GENOMIC DNA]</scope>
    <source>
        <strain evidence="1 2">J10</strain>
    </source>
</reference>
<evidence type="ECO:0000313" key="2">
    <source>
        <dbReference type="Proteomes" id="UP000680714"/>
    </source>
</evidence>
<protein>
    <submittedName>
        <fullName evidence="1">Uncharacterized protein</fullName>
    </submittedName>
</protein>
<proteinExistence type="predicted"/>
<dbReference type="EMBL" id="JAGTUF010000011">
    <property type="protein sequence ID" value="MBR9972501.1"/>
    <property type="molecule type" value="Genomic_DNA"/>
</dbReference>
<evidence type="ECO:0000313" key="1">
    <source>
        <dbReference type="EMBL" id="MBR9972501.1"/>
    </source>
</evidence>
<organism evidence="1 2">
    <name type="scientific">Magnetospirillum sulfuroxidans</name>
    <dbReference type="NCBI Taxonomy" id="611300"/>
    <lineage>
        <taxon>Bacteria</taxon>
        <taxon>Pseudomonadati</taxon>
        <taxon>Pseudomonadota</taxon>
        <taxon>Alphaproteobacteria</taxon>
        <taxon>Rhodospirillales</taxon>
        <taxon>Rhodospirillaceae</taxon>
        <taxon>Magnetospirillum</taxon>
    </lineage>
</organism>